<comment type="caution">
    <text evidence="2">The sequence shown here is derived from an EMBL/GenBank/DDBJ whole genome shotgun (WGS) entry which is preliminary data.</text>
</comment>
<feature type="region of interest" description="Disordered" evidence="1">
    <location>
        <begin position="102"/>
        <end position="124"/>
    </location>
</feature>
<dbReference type="EMBL" id="AOIJ01000058">
    <property type="protein sequence ID" value="ELY78006.1"/>
    <property type="molecule type" value="Genomic_DNA"/>
</dbReference>
<gene>
    <name evidence="2" type="ORF">C486_14082</name>
</gene>
<dbReference type="PATRIC" id="fig|1230459.4.peg.2814"/>
<evidence type="ECO:0000313" key="3">
    <source>
        <dbReference type="Proteomes" id="UP000011592"/>
    </source>
</evidence>
<evidence type="ECO:0000256" key="1">
    <source>
        <dbReference type="SAM" id="MobiDB-lite"/>
    </source>
</evidence>
<keyword evidence="3" id="KW-1185">Reference proteome</keyword>
<reference evidence="2 3" key="1">
    <citation type="journal article" date="2014" name="PLoS Genet.">
        <title>Phylogenetically driven sequencing of extremely halophilic archaea reveals strategies for static and dynamic osmo-response.</title>
        <authorList>
            <person name="Becker E.A."/>
            <person name="Seitzer P.M."/>
            <person name="Tritt A."/>
            <person name="Larsen D."/>
            <person name="Krusor M."/>
            <person name="Yao A.I."/>
            <person name="Wu D."/>
            <person name="Madern D."/>
            <person name="Eisen J.A."/>
            <person name="Darling A.E."/>
            <person name="Facciotti M.T."/>
        </authorList>
    </citation>
    <scope>NUCLEOTIDE SEQUENCE [LARGE SCALE GENOMIC DNA]</scope>
    <source>
        <strain evidence="2 3">JCM 14663</strain>
    </source>
</reference>
<dbReference type="InterPro" id="IPR011051">
    <property type="entry name" value="RmlC_Cupin_sf"/>
</dbReference>
<dbReference type="Proteomes" id="UP000011592">
    <property type="component" value="Unassembled WGS sequence"/>
</dbReference>
<dbReference type="InterPro" id="IPR014710">
    <property type="entry name" value="RmlC-like_jellyroll"/>
</dbReference>
<proteinExistence type="predicted"/>
<organism evidence="2 3">
    <name type="scientific">Natrinema gari JCM 14663</name>
    <dbReference type="NCBI Taxonomy" id="1230459"/>
    <lineage>
        <taxon>Archaea</taxon>
        <taxon>Methanobacteriati</taxon>
        <taxon>Methanobacteriota</taxon>
        <taxon>Stenosarchaea group</taxon>
        <taxon>Halobacteria</taxon>
        <taxon>Halobacteriales</taxon>
        <taxon>Natrialbaceae</taxon>
        <taxon>Natrinema</taxon>
    </lineage>
</organism>
<sequence length="216" mass="23783">MSPALRFRALDDFFDTDAVTLNRWDFEPGEEIHYHAHATQEQSYYVLEGEFSLKLGRSGEEASIAAGSGRSGSPSRQSATATATSATGRVVLAVGAPAVDDLGLDPHELEDDGDDRPPRAGAPSGVVRVEIVEYPRGFGHRHAPIVVDDDRHLSLTGYSFDLVSFRVQSLDPDAFVVDVEFLESIHDVFTVRTALETVERYHTSRYGSGRQKNTFR</sequence>
<accession>L9YWI5</accession>
<protein>
    <submittedName>
        <fullName evidence="2">Cupin 2 conserved barrel domain protein</fullName>
    </submittedName>
</protein>
<dbReference type="Gene3D" id="2.60.120.10">
    <property type="entry name" value="Jelly Rolls"/>
    <property type="match status" value="1"/>
</dbReference>
<dbReference type="AlphaFoldDB" id="L9YWI5"/>
<dbReference type="SUPFAM" id="SSF51182">
    <property type="entry name" value="RmlC-like cupins"/>
    <property type="match status" value="1"/>
</dbReference>
<evidence type="ECO:0000313" key="2">
    <source>
        <dbReference type="EMBL" id="ELY78006.1"/>
    </source>
</evidence>
<name>L9YWI5_9EURY</name>
<feature type="region of interest" description="Disordered" evidence="1">
    <location>
        <begin position="64"/>
        <end position="84"/>
    </location>
</feature>